<dbReference type="EMBL" id="MFJG01000031">
    <property type="protein sequence ID" value="OGG05660.1"/>
    <property type="molecule type" value="Genomic_DNA"/>
</dbReference>
<evidence type="ECO:0000313" key="6">
    <source>
        <dbReference type="Proteomes" id="UP000178681"/>
    </source>
</evidence>
<proteinExistence type="inferred from homology"/>
<comment type="cofactor">
    <cofactor evidence="1">
        <name>Mg(2+)</name>
        <dbReference type="ChEBI" id="CHEBI:18420"/>
    </cofactor>
</comment>
<evidence type="ECO:0000256" key="3">
    <source>
        <dbReference type="RuleBase" id="RU003476"/>
    </source>
</evidence>
<accession>A0A1F5YZM0</accession>
<dbReference type="Proteomes" id="UP000178681">
    <property type="component" value="Unassembled WGS sequence"/>
</dbReference>
<dbReference type="InterPro" id="IPR020476">
    <property type="entry name" value="Nudix_hydrolase"/>
</dbReference>
<dbReference type="PROSITE" id="PS00893">
    <property type="entry name" value="NUDIX_BOX"/>
    <property type="match status" value="1"/>
</dbReference>
<name>A0A1F5YZM0_9BACT</name>
<comment type="similarity">
    <text evidence="3">Belongs to the Nudix hydrolase family.</text>
</comment>
<dbReference type="PANTHER" id="PTHR43046">
    <property type="entry name" value="GDP-MANNOSE MANNOSYL HYDROLASE"/>
    <property type="match status" value="1"/>
</dbReference>
<evidence type="ECO:0000259" key="4">
    <source>
        <dbReference type="PROSITE" id="PS51462"/>
    </source>
</evidence>
<comment type="caution">
    <text evidence="5">The sequence shown here is derived from an EMBL/GenBank/DDBJ whole genome shotgun (WGS) entry which is preliminary data.</text>
</comment>
<feature type="domain" description="Nudix hydrolase" evidence="4">
    <location>
        <begin position="4"/>
        <end position="125"/>
    </location>
</feature>
<dbReference type="PRINTS" id="PR00502">
    <property type="entry name" value="NUDIXFAMILY"/>
</dbReference>
<sequence length="167" mass="19520">MIKIEQDGAFVILFKDDSRREVFLVFRSDYPVWVLTGGGMEKGETPEQTAVREALEESGFKIKIVRKLWIAKKTSGHTTHVYEGRRISGEFKPEFPGCRGQWFNINHLPFETLYKTRVRIKEAANFSGEPITKYSPREPFLQNLQLIIRHPIPAGKFIWNKYLKYKL</sequence>
<dbReference type="InterPro" id="IPR015797">
    <property type="entry name" value="NUDIX_hydrolase-like_dom_sf"/>
</dbReference>
<evidence type="ECO:0000256" key="1">
    <source>
        <dbReference type="ARBA" id="ARBA00001946"/>
    </source>
</evidence>
<dbReference type="PROSITE" id="PS51462">
    <property type="entry name" value="NUDIX"/>
    <property type="match status" value="1"/>
</dbReference>
<keyword evidence="2 3" id="KW-0378">Hydrolase</keyword>
<reference evidence="5 6" key="1">
    <citation type="journal article" date="2016" name="Nat. Commun.">
        <title>Thousands of microbial genomes shed light on interconnected biogeochemical processes in an aquifer system.</title>
        <authorList>
            <person name="Anantharaman K."/>
            <person name="Brown C.T."/>
            <person name="Hug L.A."/>
            <person name="Sharon I."/>
            <person name="Castelle C.J."/>
            <person name="Probst A.J."/>
            <person name="Thomas B.C."/>
            <person name="Singh A."/>
            <person name="Wilkins M.J."/>
            <person name="Karaoz U."/>
            <person name="Brodie E.L."/>
            <person name="Williams K.H."/>
            <person name="Hubbard S.S."/>
            <person name="Banfield J.F."/>
        </authorList>
    </citation>
    <scope>NUCLEOTIDE SEQUENCE [LARGE SCALE GENOMIC DNA]</scope>
</reference>
<dbReference type="Gene3D" id="3.90.79.10">
    <property type="entry name" value="Nucleoside Triphosphate Pyrophosphohydrolase"/>
    <property type="match status" value="1"/>
</dbReference>
<protein>
    <recommendedName>
        <fullName evidence="4">Nudix hydrolase domain-containing protein</fullName>
    </recommendedName>
</protein>
<gene>
    <name evidence="5" type="ORF">A2872_04560</name>
</gene>
<dbReference type="STRING" id="1798377.A2872_04560"/>
<dbReference type="AlphaFoldDB" id="A0A1F5YZM0"/>
<dbReference type="GO" id="GO:0016787">
    <property type="term" value="F:hydrolase activity"/>
    <property type="evidence" value="ECO:0007669"/>
    <property type="project" value="UniProtKB-KW"/>
</dbReference>
<dbReference type="PANTHER" id="PTHR43046:SF2">
    <property type="entry name" value="8-OXO-DGTP DIPHOSPHATASE-RELATED"/>
    <property type="match status" value="1"/>
</dbReference>
<dbReference type="SUPFAM" id="SSF55811">
    <property type="entry name" value="Nudix"/>
    <property type="match status" value="1"/>
</dbReference>
<organism evidence="5 6">
    <name type="scientific">Candidatus Gottesmanbacteria bacterium RIFCSPHIGHO2_01_FULL_42_12</name>
    <dbReference type="NCBI Taxonomy" id="1798377"/>
    <lineage>
        <taxon>Bacteria</taxon>
        <taxon>Candidatus Gottesmaniibacteriota</taxon>
    </lineage>
</organism>
<dbReference type="InterPro" id="IPR000086">
    <property type="entry name" value="NUDIX_hydrolase_dom"/>
</dbReference>
<evidence type="ECO:0000256" key="2">
    <source>
        <dbReference type="ARBA" id="ARBA00022801"/>
    </source>
</evidence>
<dbReference type="CDD" id="cd02883">
    <property type="entry name" value="NUDIX_Hydrolase"/>
    <property type="match status" value="1"/>
</dbReference>
<dbReference type="Pfam" id="PF00293">
    <property type="entry name" value="NUDIX"/>
    <property type="match status" value="1"/>
</dbReference>
<evidence type="ECO:0000313" key="5">
    <source>
        <dbReference type="EMBL" id="OGG05660.1"/>
    </source>
</evidence>
<dbReference type="InterPro" id="IPR020084">
    <property type="entry name" value="NUDIX_hydrolase_CS"/>
</dbReference>